<evidence type="ECO:0000313" key="3">
    <source>
        <dbReference type="EMBL" id="XAE41727.1"/>
    </source>
</evidence>
<evidence type="ECO:0000313" key="4">
    <source>
        <dbReference type="Proteomes" id="UP001449795"/>
    </source>
</evidence>
<organism evidence="3 4">
    <name type="scientific">Nguyenibacter vanlangensis</name>
    <dbReference type="NCBI Taxonomy" id="1216886"/>
    <lineage>
        <taxon>Bacteria</taxon>
        <taxon>Pseudomonadati</taxon>
        <taxon>Pseudomonadota</taxon>
        <taxon>Alphaproteobacteria</taxon>
        <taxon>Acetobacterales</taxon>
        <taxon>Acetobacteraceae</taxon>
        <taxon>Nguyenibacter</taxon>
    </lineage>
</organism>
<feature type="region of interest" description="Disordered" evidence="1">
    <location>
        <begin position="274"/>
        <end position="344"/>
    </location>
</feature>
<dbReference type="EMBL" id="CP152276">
    <property type="protein sequence ID" value="XAE41727.1"/>
    <property type="molecule type" value="Genomic_DNA"/>
</dbReference>
<keyword evidence="4" id="KW-1185">Reference proteome</keyword>
<feature type="compositionally biased region" description="Pro residues" evidence="1">
    <location>
        <begin position="279"/>
        <end position="291"/>
    </location>
</feature>
<dbReference type="Proteomes" id="UP001449795">
    <property type="component" value="Chromosome"/>
</dbReference>
<proteinExistence type="predicted"/>
<evidence type="ECO:0000256" key="1">
    <source>
        <dbReference type="SAM" id="MobiDB-lite"/>
    </source>
</evidence>
<feature type="chain" id="PRO_5045703224" description="Lipoprotein" evidence="2">
    <location>
        <begin position="25"/>
        <end position="344"/>
    </location>
</feature>
<keyword evidence="2" id="KW-0732">Signal</keyword>
<name>A0ABZ3D2C4_9PROT</name>
<accession>A0ABZ3D2C4</accession>
<feature type="compositionally biased region" description="Low complexity" evidence="1">
    <location>
        <begin position="292"/>
        <end position="311"/>
    </location>
</feature>
<reference evidence="3 4" key="1">
    <citation type="submission" date="2024-04" db="EMBL/GenBank/DDBJ databases">
        <title>Complete genome sequence of Nguyenibacter vanlangesis HBCM-1154, a strain capable of nitrogen fixation, IAA production, and phosphorus solubilization isolated from sugarcane soil.</title>
        <authorList>
            <person name="MY HANH P."/>
        </authorList>
    </citation>
    <scope>NUCLEOTIDE SEQUENCE [LARGE SCALE GENOMIC DNA]</scope>
    <source>
        <strain evidence="3 4">HBCM 1154</strain>
    </source>
</reference>
<protein>
    <recommendedName>
        <fullName evidence="5">Lipoprotein</fullName>
    </recommendedName>
</protein>
<dbReference type="RefSeq" id="WP_342627601.1">
    <property type="nucleotide sequence ID" value="NZ_CP152276.1"/>
</dbReference>
<feature type="signal peptide" evidence="2">
    <location>
        <begin position="1"/>
        <end position="24"/>
    </location>
</feature>
<evidence type="ECO:0000256" key="2">
    <source>
        <dbReference type="SAM" id="SignalP"/>
    </source>
</evidence>
<gene>
    <name evidence="3" type="ORF">AAC691_15740</name>
</gene>
<feature type="compositionally biased region" description="Low complexity" evidence="1">
    <location>
        <begin position="322"/>
        <end position="344"/>
    </location>
</feature>
<evidence type="ECO:0008006" key="5">
    <source>
        <dbReference type="Google" id="ProtNLM"/>
    </source>
</evidence>
<sequence>MRPSRRTARLPMLLLLACPLLPLAACEEAPPTSFAPLRYDYLSVLRLNVASISTVDNGVPGSVPGDISANAPTPPDQALLRMAADRLMPAGSTGSAVFTIDRASILHLPGGSLEGEMDVHLDIVSANGQRTGYAEAHVRRDFSAGSGDSDGNGNADSPAHLYDLTKQMMKDMNIELEFQVRHHLADWLVDTAGAGPGAIQQQSLGMPGATPEPAPYGAPVMPSAPVPAGPIPAVPAPGAAVPGAAVPGAALPTAAVPASAAPAVAAPPMTAPAVAPARAPAPRPRPAPPVSAGPDAIFPTGMPGGAAAAAPSTPPAPHVLSPQPGYLTLPPGTTGQPSQPGGGY</sequence>
<feature type="region of interest" description="Disordered" evidence="1">
    <location>
        <begin position="198"/>
        <end position="217"/>
    </location>
</feature>